<name>A0A401Z8I3_9CHLR</name>
<evidence type="ECO:0000256" key="1">
    <source>
        <dbReference type="ARBA" id="ARBA00004141"/>
    </source>
</evidence>
<dbReference type="AlphaFoldDB" id="A0A401Z8I3"/>
<feature type="transmembrane region" description="Helical" evidence="5">
    <location>
        <begin position="425"/>
        <end position="449"/>
    </location>
</feature>
<feature type="transmembrane region" description="Helical" evidence="5">
    <location>
        <begin position="128"/>
        <end position="148"/>
    </location>
</feature>
<protein>
    <recommendedName>
        <fullName evidence="6">O-antigen ligase-related domain-containing protein</fullName>
    </recommendedName>
</protein>
<sequence length="527" mass="59208">MGTRRAFWCNRLIECGLILSMALYYVIGNQNLKFPIGGLEQLSPWFGLPFLAIFIVLCWSRLSFAVALLPLALPYYLAPKDVIHMAGFSPAEIVLWICVAVAVLQLLLERQHWPYRLSLPQLRQRIGPFLWPIAIFLLAALISLIGASSHRDALRALRQEIIDPLLYVVLILCCLRSRQELARMLGALFASGLIIAFMAIVQYAMFGKNNTVYGSDPSVGLLFDYTLPIGLAIVFSRLSWKIRLPILLLCIPFVYALLHNDSRGSAIAAFPVVLVFLIIFAIRNRKVLLIGGAITIVLAAAGYGVMHQKVDQVFMDTVINGHMDQNHVTTLQRRIHLWQSAEAMIHDQPLFGYGLDNWICHYADPRVVPSADPNFVKDGGLKAPQYSWMLSCPLASHYYIVSEVNGETTHMYDEPGLSHPHNNFLHVWVSIGIFGLLAFIAFLVLFCWLCAHILRYLSSRVVDQGEHWRWMTLGAAAAMLAGFIQGLVDCSFLAQDLAFCFWLLVATLLVIRAQIGLPWSNPLRLKH</sequence>
<dbReference type="EMBL" id="BIFQ01000001">
    <property type="protein sequence ID" value="GCE03126.1"/>
    <property type="molecule type" value="Genomic_DNA"/>
</dbReference>
<feature type="transmembrane region" description="Helical" evidence="5">
    <location>
        <begin position="287"/>
        <end position="306"/>
    </location>
</feature>
<gene>
    <name evidence="7" type="ORF">KDAU_04550</name>
</gene>
<evidence type="ECO:0000313" key="8">
    <source>
        <dbReference type="Proteomes" id="UP000287224"/>
    </source>
</evidence>
<dbReference type="PANTHER" id="PTHR37422">
    <property type="entry name" value="TEICHURONIC ACID BIOSYNTHESIS PROTEIN TUAE"/>
    <property type="match status" value="1"/>
</dbReference>
<feature type="transmembrane region" description="Helical" evidence="5">
    <location>
        <begin position="470"/>
        <end position="488"/>
    </location>
</feature>
<evidence type="ECO:0000256" key="2">
    <source>
        <dbReference type="ARBA" id="ARBA00022692"/>
    </source>
</evidence>
<evidence type="ECO:0000256" key="3">
    <source>
        <dbReference type="ARBA" id="ARBA00022989"/>
    </source>
</evidence>
<evidence type="ECO:0000256" key="4">
    <source>
        <dbReference type="ARBA" id="ARBA00023136"/>
    </source>
</evidence>
<feature type="transmembrane region" description="Helical" evidence="5">
    <location>
        <begin position="494"/>
        <end position="515"/>
    </location>
</feature>
<keyword evidence="3 5" id="KW-1133">Transmembrane helix</keyword>
<feature type="transmembrane region" description="Helical" evidence="5">
    <location>
        <begin position="242"/>
        <end position="258"/>
    </location>
</feature>
<keyword evidence="2 5" id="KW-0812">Transmembrane</keyword>
<feature type="transmembrane region" description="Helical" evidence="5">
    <location>
        <begin position="185"/>
        <end position="206"/>
    </location>
</feature>
<dbReference type="InterPro" id="IPR007016">
    <property type="entry name" value="O-antigen_ligase-rel_domated"/>
</dbReference>
<evidence type="ECO:0000256" key="5">
    <source>
        <dbReference type="SAM" id="Phobius"/>
    </source>
</evidence>
<dbReference type="Pfam" id="PF04932">
    <property type="entry name" value="Wzy_C"/>
    <property type="match status" value="1"/>
</dbReference>
<comment type="subcellular location">
    <subcellularLocation>
        <location evidence="1">Membrane</location>
        <topology evidence="1">Multi-pass membrane protein</topology>
    </subcellularLocation>
</comment>
<accession>A0A401Z8I3</accession>
<dbReference type="GO" id="GO:0016020">
    <property type="term" value="C:membrane"/>
    <property type="evidence" value="ECO:0007669"/>
    <property type="project" value="UniProtKB-SubCell"/>
</dbReference>
<organism evidence="7 8">
    <name type="scientific">Dictyobacter aurantiacus</name>
    <dbReference type="NCBI Taxonomy" id="1936993"/>
    <lineage>
        <taxon>Bacteria</taxon>
        <taxon>Bacillati</taxon>
        <taxon>Chloroflexota</taxon>
        <taxon>Ktedonobacteria</taxon>
        <taxon>Ktedonobacterales</taxon>
        <taxon>Dictyobacteraceae</taxon>
        <taxon>Dictyobacter</taxon>
    </lineage>
</organism>
<feature type="transmembrane region" description="Helical" evidence="5">
    <location>
        <begin position="218"/>
        <end position="235"/>
    </location>
</feature>
<evidence type="ECO:0000313" key="7">
    <source>
        <dbReference type="EMBL" id="GCE03126.1"/>
    </source>
</evidence>
<feature type="transmembrane region" description="Helical" evidence="5">
    <location>
        <begin position="48"/>
        <end position="73"/>
    </location>
</feature>
<proteinExistence type="predicted"/>
<comment type="caution">
    <text evidence="7">The sequence shown here is derived from an EMBL/GenBank/DDBJ whole genome shotgun (WGS) entry which is preliminary data.</text>
</comment>
<dbReference type="Proteomes" id="UP000287224">
    <property type="component" value="Unassembled WGS sequence"/>
</dbReference>
<feature type="transmembrane region" description="Helical" evidence="5">
    <location>
        <begin position="12"/>
        <end position="28"/>
    </location>
</feature>
<dbReference type="PANTHER" id="PTHR37422:SF13">
    <property type="entry name" value="LIPOPOLYSACCHARIDE BIOSYNTHESIS PROTEIN PA4999-RELATED"/>
    <property type="match status" value="1"/>
</dbReference>
<dbReference type="InterPro" id="IPR051533">
    <property type="entry name" value="WaaL-like"/>
</dbReference>
<keyword evidence="8" id="KW-1185">Reference proteome</keyword>
<keyword evidence="4 5" id="KW-0472">Membrane</keyword>
<evidence type="ECO:0000259" key="6">
    <source>
        <dbReference type="Pfam" id="PF04932"/>
    </source>
</evidence>
<feature type="domain" description="O-antigen ligase-related" evidence="6">
    <location>
        <begin position="249"/>
        <end position="358"/>
    </location>
</feature>
<reference evidence="8" key="1">
    <citation type="submission" date="2018-12" db="EMBL/GenBank/DDBJ databases">
        <title>Tengunoibacter tsumagoiensis gen. nov., sp. nov., Dictyobacter kobayashii sp. nov., D. alpinus sp. nov., and D. joshuensis sp. nov. and description of Dictyobacteraceae fam. nov. within the order Ktedonobacterales isolated from Tengu-no-mugimeshi.</title>
        <authorList>
            <person name="Wang C.M."/>
            <person name="Zheng Y."/>
            <person name="Sakai Y."/>
            <person name="Toyoda A."/>
            <person name="Minakuchi Y."/>
            <person name="Abe K."/>
            <person name="Yokota A."/>
            <person name="Yabe S."/>
        </authorList>
    </citation>
    <scope>NUCLEOTIDE SEQUENCE [LARGE SCALE GENOMIC DNA]</scope>
    <source>
        <strain evidence="8">S-27</strain>
    </source>
</reference>
<feature type="transmembrane region" description="Helical" evidence="5">
    <location>
        <begin position="85"/>
        <end position="108"/>
    </location>
</feature>
<feature type="transmembrane region" description="Helical" evidence="5">
    <location>
        <begin position="264"/>
        <end position="282"/>
    </location>
</feature>